<sequence>MQKMCNSVKTELEFPLKCKDYPFTKKLLYIMKQWGSTHVALLNSQTHPQSWDSKKGNIRKVEAATTRKRFN</sequence>
<organism evidence="1 2">
    <name type="scientific">Clunio marinus</name>
    <dbReference type="NCBI Taxonomy" id="568069"/>
    <lineage>
        <taxon>Eukaryota</taxon>
        <taxon>Metazoa</taxon>
        <taxon>Ecdysozoa</taxon>
        <taxon>Arthropoda</taxon>
        <taxon>Hexapoda</taxon>
        <taxon>Insecta</taxon>
        <taxon>Pterygota</taxon>
        <taxon>Neoptera</taxon>
        <taxon>Endopterygota</taxon>
        <taxon>Diptera</taxon>
        <taxon>Nematocera</taxon>
        <taxon>Chironomoidea</taxon>
        <taxon>Chironomidae</taxon>
        <taxon>Clunio</taxon>
    </lineage>
</organism>
<name>A0A1J1J2C8_9DIPT</name>
<evidence type="ECO:0000313" key="1">
    <source>
        <dbReference type="EMBL" id="CRL06597.1"/>
    </source>
</evidence>
<accession>A0A1J1J2C8</accession>
<dbReference type="EMBL" id="CVRI01000067">
    <property type="protein sequence ID" value="CRL06597.1"/>
    <property type="molecule type" value="Genomic_DNA"/>
</dbReference>
<evidence type="ECO:0000313" key="2">
    <source>
        <dbReference type="Proteomes" id="UP000183832"/>
    </source>
</evidence>
<dbReference type="Proteomes" id="UP000183832">
    <property type="component" value="Unassembled WGS sequence"/>
</dbReference>
<keyword evidence="2" id="KW-1185">Reference proteome</keyword>
<dbReference type="AlphaFoldDB" id="A0A1J1J2C8"/>
<protein>
    <submittedName>
        <fullName evidence="1">CLUMA_CG019888, isoform A</fullName>
    </submittedName>
</protein>
<reference evidence="1 2" key="1">
    <citation type="submission" date="2015-04" db="EMBL/GenBank/DDBJ databases">
        <authorList>
            <person name="Syromyatnikov M.Y."/>
            <person name="Popov V.N."/>
        </authorList>
    </citation>
    <scope>NUCLEOTIDE SEQUENCE [LARGE SCALE GENOMIC DNA]</scope>
</reference>
<gene>
    <name evidence="1" type="ORF">CLUMA_CG019888</name>
</gene>
<proteinExistence type="predicted"/>